<dbReference type="EMBL" id="GBXM01069990">
    <property type="protein sequence ID" value="JAH38587.1"/>
    <property type="molecule type" value="Transcribed_RNA"/>
</dbReference>
<reference evidence="2" key="1">
    <citation type="submission" date="2014-11" db="EMBL/GenBank/DDBJ databases">
        <authorList>
            <person name="Amaro Gonzalez C."/>
        </authorList>
    </citation>
    <scope>NUCLEOTIDE SEQUENCE</scope>
</reference>
<sequence length="39" mass="4592">MLLLSFDFSHFYFCYLCSILYPNSPFLINLVSRNISLSI</sequence>
<organism evidence="2">
    <name type="scientific">Anguilla anguilla</name>
    <name type="common">European freshwater eel</name>
    <name type="synonym">Muraena anguilla</name>
    <dbReference type="NCBI Taxonomy" id="7936"/>
    <lineage>
        <taxon>Eukaryota</taxon>
        <taxon>Metazoa</taxon>
        <taxon>Chordata</taxon>
        <taxon>Craniata</taxon>
        <taxon>Vertebrata</taxon>
        <taxon>Euteleostomi</taxon>
        <taxon>Actinopterygii</taxon>
        <taxon>Neopterygii</taxon>
        <taxon>Teleostei</taxon>
        <taxon>Anguilliformes</taxon>
        <taxon>Anguillidae</taxon>
        <taxon>Anguilla</taxon>
    </lineage>
</organism>
<evidence type="ECO:0000256" key="1">
    <source>
        <dbReference type="SAM" id="Phobius"/>
    </source>
</evidence>
<dbReference type="AlphaFoldDB" id="A0A0E9SBH5"/>
<proteinExistence type="predicted"/>
<accession>A0A0E9SBH5</accession>
<keyword evidence="1" id="KW-0812">Transmembrane</keyword>
<keyword evidence="1" id="KW-1133">Transmembrane helix</keyword>
<protein>
    <submittedName>
        <fullName evidence="2">Uncharacterized protein</fullName>
    </submittedName>
</protein>
<feature type="transmembrane region" description="Helical" evidence="1">
    <location>
        <begin position="12"/>
        <end position="31"/>
    </location>
</feature>
<keyword evidence="1" id="KW-0472">Membrane</keyword>
<evidence type="ECO:0000313" key="2">
    <source>
        <dbReference type="EMBL" id="JAH38587.1"/>
    </source>
</evidence>
<reference evidence="2" key="2">
    <citation type="journal article" date="2015" name="Fish Shellfish Immunol.">
        <title>Early steps in the European eel (Anguilla anguilla)-Vibrio vulnificus interaction in the gills: Role of the RtxA13 toxin.</title>
        <authorList>
            <person name="Callol A."/>
            <person name="Pajuelo D."/>
            <person name="Ebbesson L."/>
            <person name="Teles M."/>
            <person name="MacKenzie S."/>
            <person name="Amaro C."/>
        </authorList>
    </citation>
    <scope>NUCLEOTIDE SEQUENCE</scope>
</reference>
<name>A0A0E9SBH5_ANGAN</name>